<protein>
    <recommendedName>
        <fullName evidence="3">CUB domain-containing protein</fullName>
    </recommendedName>
</protein>
<dbReference type="VEuPathDB" id="TrichDB:TRFO_13669"/>
<gene>
    <name evidence="4" type="ORF">TRFO_13669</name>
</gene>
<comment type="caution">
    <text evidence="4">The sequence shown here is derived from an EMBL/GenBank/DDBJ whole genome shotgun (WGS) entry which is preliminary data.</text>
</comment>
<dbReference type="EMBL" id="MLAK01000176">
    <property type="protein sequence ID" value="OHT15851.1"/>
    <property type="molecule type" value="Genomic_DNA"/>
</dbReference>
<reference evidence="4" key="1">
    <citation type="submission" date="2016-10" db="EMBL/GenBank/DDBJ databases">
        <authorList>
            <person name="Benchimol M."/>
            <person name="Almeida L.G."/>
            <person name="Vasconcelos A.T."/>
            <person name="Perreira-Neves A."/>
            <person name="Rosa I.A."/>
            <person name="Tasca T."/>
            <person name="Bogo M.R."/>
            <person name="de Souza W."/>
        </authorList>
    </citation>
    <scope>NUCLEOTIDE SEQUENCE [LARGE SCALE GENOMIC DNA]</scope>
    <source>
        <strain evidence="4">K</strain>
    </source>
</reference>
<keyword evidence="2" id="KW-0175">Coiled coil</keyword>
<dbReference type="Pfam" id="PF00431">
    <property type="entry name" value="CUB"/>
    <property type="match status" value="1"/>
</dbReference>
<proteinExistence type="predicted"/>
<dbReference type="RefSeq" id="XP_068368987.1">
    <property type="nucleotide sequence ID" value="XM_068497382.1"/>
</dbReference>
<dbReference type="InterPro" id="IPR035914">
    <property type="entry name" value="Sperma_CUB_dom_sf"/>
</dbReference>
<dbReference type="PANTHER" id="PTHR22772:SF4">
    <property type="entry name" value="ZINC FINGER ZZ-TYPE AND EF-HAND DOMAIN-CONTAINING PROTEIN 1"/>
    <property type="match status" value="1"/>
</dbReference>
<feature type="coiled-coil region" evidence="2">
    <location>
        <begin position="43"/>
        <end position="70"/>
    </location>
</feature>
<evidence type="ECO:0000313" key="5">
    <source>
        <dbReference type="Proteomes" id="UP000179807"/>
    </source>
</evidence>
<evidence type="ECO:0000256" key="1">
    <source>
        <dbReference type="ARBA" id="ARBA00023157"/>
    </source>
</evidence>
<organism evidence="4 5">
    <name type="scientific">Tritrichomonas foetus</name>
    <dbReference type="NCBI Taxonomy" id="1144522"/>
    <lineage>
        <taxon>Eukaryota</taxon>
        <taxon>Metamonada</taxon>
        <taxon>Parabasalia</taxon>
        <taxon>Tritrichomonadida</taxon>
        <taxon>Tritrichomonadidae</taxon>
        <taxon>Tritrichomonas</taxon>
    </lineage>
</organism>
<dbReference type="Gene3D" id="2.60.120.290">
    <property type="entry name" value="Spermadhesin, CUB domain"/>
    <property type="match status" value="1"/>
</dbReference>
<feature type="domain" description="CUB" evidence="3">
    <location>
        <begin position="757"/>
        <end position="849"/>
    </location>
</feature>
<dbReference type="GeneID" id="94832086"/>
<evidence type="ECO:0000256" key="2">
    <source>
        <dbReference type="SAM" id="Coils"/>
    </source>
</evidence>
<dbReference type="Proteomes" id="UP000179807">
    <property type="component" value="Unassembled WGS sequence"/>
</dbReference>
<dbReference type="SUPFAM" id="SSF49854">
    <property type="entry name" value="Spermadhesin, CUB domain"/>
    <property type="match status" value="1"/>
</dbReference>
<name>A0A1J4KX72_9EUKA</name>
<dbReference type="InterPro" id="IPR040099">
    <property type="entry name" value="ZZEF1"/>
</dbReference>
<sequence length="2613" mass="296900">MLKAILSRYGPGLLYGRNTIMSYLDDWTRVDSKAAEKYKPNSINKSKGKRATLIDELRELEEIRSDLKELYLDTLEYSAPHFPKIVAQILPKIEAPFLILRDVIIPIIEQISAKTPESVPRFLEVMNHFLSNNTPAEVWDVPEVSEKVTQWMKTALILPNCDHAAILHLWLKFIKLRAKIEDVLILASVWFEHQVEESQLPLFPLLISDMKLEMSKATFLDYIDNPSSPITVTYYPIMTQNMKPPSTFAEQPRRKCAAYKGFLYVIDSTLGFTKLGTGKCGTIFGQTELHCEEYIDQIPTSMAFCNERLLVRFAEKQSNDITIIDPATLKIVGTVQTDEQLPSGPFTAFRNILYIVTQKTIYSYKFENDHLTHFKTIEIELHNTESEFIPAASMEYANLFTDGIYLNVILMPKDDSPATVNSFILESGESVEINNSNEPKISPFAAFDCEANTLIFAPSWAPATIYNYSERYALQMNFGEFRETTGNPCLDLINAIIPSTISKITSTQLNCNRHYVFVNTDPLFNLIELGFKDDRYSVFLEQTIILLIIFYSQVNKPPTISIELLVKIIQSESITQTTKIELLRALIKHGNSPLFNTIENCDIILQNLKDYEITQLFSTGFNDIFTFALTFLNENMDFVLSYASRESQKEFPFLSQLIFTLLRGILIKKCFSPTIILPILVRLPNCHKSVLTTLVPPIIPLIERILQLPESENYTNIILKLASTLIQYTSIKDLQDFADMHASVRDQEQYIVQTKIDETPHPYENDMKVIHHYDFPGAVEVVIEFDKQTNTEPSCDYLQIFADEEMKQEISPRMSGKYAKWQSPIVTKSQHLTFIFFSDSTVTEWGYRAIITARFIATRSFLSPKSFFDLSYSISEMLYNFARRLNSHSLTKYPQFHIPHEVVKSSITKEQKAELREQLRDKINCSVFDLPTTFPSTFSVLHYLVNNDMFDPSLLDFAMAPPSFIVTESQDTKRIFHTLASFLMSNNFSELPETRFNFLIEAIKGTDDALKFAINSLQAAEKGLQSNDTELLMRSASHIQIAFRIGGDSVLNEGKNAIVQFLKSLSSTTFPLNMPLANSLIEKSNHLFTTVLPTLPDVVQFLETICESLATIEINSSTMTIPFIGFALSVALILPNNQNSQSFFMKLVLYALRFNIPSNIPLISQIVEKYKVHTSIQKSPIIKDILSIIGKNFITERPLPTVTEAANISPSFSISRAAILRDLIENDTFSDLADIINEQNEASLGALLVLSQRYLPPHPSQKVRLISNNQIVTLVSFDYHNYHFKTEKGNAFILPSINNYHFVYMPTPFIPILPAEIPAVSQKLISAVEKCVNGPYQRYANLALAELSINSQVSFASPSTLLQSTSDNPRRIEPLSIFEDKIAYFDLEERQSLFRLTRDSPIVSFKPQTSMKFGFITKNKMSNCQHLPISISNNIINIRHASLNVQFESDIITIGLYGPYKQIFLQSGSLFILTQIYIGAIENPQPYFYAEQAPELVSPNDIPSFLFYSRKARQFSHIYSNNRLFSIIDDLNSPTKMHSMHFLPTIQKDSTAYVYLEVSTHSKHIAFSLIYETIEAHILYQSGLDQLDSKTTKIVGIFISLENNFAFITHDGNYVESSAAKISLTDSFSLLLHVDENDYITVNNGCRPFIFDVDEFLSTFVTKDLPTREPSINPDKIPIGLSTLVPANKLAHDFVTPPSNFYRIPFERPIYIPTKNIVTSFTPLEKISATLHSVDVFSDIVVHMQLKTDQIVSLTESLVRNQAQFVNAIQRIQSTMPQNISPFLFFANTEKDEQNKSLLTKKRRDEFFDKLEKNALYSISANELSKSLANSLNNSNSSSVEVNSNLLIKLSNYFPSNQILRGECNPILANLLKEIYHVKPETFKLLANMAFEYLTTNMKGNAIETMSITNLENDQIEIGRIGMDCLYVRVLPHSIFNKSTSRIKILNIFGNKIEIDTNSQELLESCIFTFLNVKTTDLLYIKLISIDFHKSPLAFALQMVSFMLDFPESSHILHQNVLLPLLKHCQDGKDILFPSTYALWYNKCFLNNNISDSIMRQYGNCTNLEAISRLPAEICTSLTLFTLFCYANCTPSTNISSTDSNQNNIGFINDLSIVRERTVNFINTMTSIIYNNNTSLPFIGLLMRLTLALMSPFGNKLHYLGKIGQLKLPVLTSASYVCTKNCRRPKQTIVVDLSKLSSPAPPVVLSNDRLKGVYIKLNKKITDGIIFVNDVSVKNSTLINVSSKSVTIRLKNHEAIIQIIPVYDQSLPTVNDYSQLYHYYHELHEKLTIEHDSLLVSIAQSLISFNMSMTAVLDDEYLTKLIPSISPDTLRYRISCYIAALLEDRNKFHPYHMPGLSNCICSIQHTLGVVLNAKLIQKKKPSPPLKDFEYGESDLISFFTKFYKLYSNLPARVRIEAPKFIENAANPENYISITKFLRLATNNMFESRRNGMLMPIPNVDDSQILEAYQGFGILLGLRFISGKSIQLPISKAIIRYAFGGEISQDDLNDANWDLNEKQSIEKQLEAIRLGVQFAVNGVSNLIPDDVFPACVQITPLKSIRIMKTEIPEIIRDPCFLPFIKRKILEDQVSIQPEDKRGKLLDSIFEATKFHFSK</sequence>
<evidence type="ECO:0000259" key="3">
    <source>
        <dbReference type="Pfam" id="PF00431"/>
    </source>
</evidence>
<evidence type="ECO:0000313" key="4">
    <source>
        <dbReference type="EMBL" id="OHT15851.1"/>
    </source>
</evidence>
<dbReference type="OrthoDB" id="661148at2759"/>
<keyword evidence="1" id="KW-1015">Disulfide bond</keyword>
<keyword evidence="5" id="KW-1185">Reference proteome</keyword>
<accession>A0A1J4KX72</accession>
<dbReference type="InterPro" id="IPR000859">
    <property type="entry name" value="CUB_dom"/>
</dbReference>
<dbReference type="PANTHER" id="PTHR22772">
    <property type="entry name" value="NOVEL ZZ TYPE ZINC FINGER DOMAIN CONTAINING PROTEIN"/>
    <property type="match status" value="1"/>
</dbReference>